<dbReference type="InterPro" id="IPR007428">
    <property type="entry name" value="MlaA"/>
</dbReference>
<keyword evidence="4" id="KW-1185">Reference proteome</keyword>
<accession>A0A369WE72</accession>
<dbReference type="Pfam" id="PF04333">
    <property type="entry name" value="MlaA"/>
    <property type="match status" value="1"/>
</dbReference>
<dbReference type="EMBL" id="QQOH01000003">
    <property type="protein sequence ID" value="RDE19593.1"/>
    <property type="molecule type" value="Genomic_DNA"/>
</dbReference>
<dbReference type="PANTHER" id="PTHR30035:SF3">
    <property type="entry name" value="INTERMEMBRANE PHOSPHOLIPID TRANSPORT SYSTEM LIPOPROTEIN MLAA"/>
    <property type="match status" value="1"/>
</dbReference>
<dbReference type="OrthoDB" id="9785326at2"/>
<gene>
    <name evidence="3" type="ORF">DV711_11970</name>
</gene>
<dbReference type="GO" id="GO:0016020">
    <property type="term" value="C:membrane"/>
    <property type="evidence" value="ECO:0007669"/>
    <property type="project" value="InterPro"/>
</dbReference>
<dbReference type="GO" id="GO:0120010">
    <property type="term" value="P:intermembrane phospholipid transfer"/>
    <property type="evidence" value="ECO:0007669"/>
    <property type="project" value="TreeGrafter"/>
</dbReference>
<evidence type="ECO:0000256" key="2">
    <source>
        <dbReference type="ARBA" id="ARBA00022729"/>
    </source>
</evidence>
<dbReference type="PANTHER" id="PTHR30035">
    <property type="entry name" value="LIPOPROTEIN VACJ-RELATED"/>
    <property type="match status" value="1"/>
</dbReference>
<proteinExistence type="inferred from homology"/>
<keyword evidence="3" id="KW-0449">Lipoprotein</keyword>
<keyword evidence="2" id="KW-0732">Signal</keyword>
<evidence type="ECO:0000256" key="1">
    <source>
        <dbReference type="ARBA" id="ARBA00010634"/>
    </source>
</evidence>
<evidence type="ECO:0000313" key="4">
    <source>
        <dbReference type="Proteomes" id="UP000253769"/>
    </source>
</evidence>
<dbReference type="PRINTS" id="PR01805">
    <property type="entry name" value="VACJLIPOPROT"/>
</dbReference>
<comment type="similarity">
    <text evidence="1">Belongs to the MlaA family.</text>
</comment>
<reference evidence="3 4" key="1">
    <citation type="submission" date="2018-07" db="EMBL/GenBank/DDBJ databases">
        <title>Motiliproteus coralliicola sp. nov., a bacterium isolated from Coral.</title>
        <authorList>
            <person name="Wang G."/>
        </authorList>
    </citation>
    <scope>NUCLEOTIDE SEQUENCE [LARGE SCALE GENOMIC DNA]</scope>
    <source>
        <strain evidence="3 4">C34</strain>
    </source>
</reference>
<dbReference type="AlphaFoldDB" id="A0A369WE72"/>
<sequence>MLPFSLQAQELKEVDPWEGFNRKVFEFNEFFDRNLLLPVTEGYIAVTPEPVQTGVSNFFGNLDDFVSLVSNLLQLKMHNAAQDTSRVVANTFFGLGGLIDVATPMGIAKQDEEFGQVLGYWGVPSGPYLVLPFLGPSNVRDGIAWYPNVMIHPTSQMDQDRYYWGLVALWAVDRRAGLIETEGLISGDRYSFIRDAYLQRREFQVNDGMIDDEFGDEDDF</sequence>
<organism evidence="3 4">
    <name type="scientific">Motiliproteus coralliicola</name>
    <dbReference type="NCBI Taxonomy" id="2283196"/>
    <lineage>
        <taxon>Bacteria</taxon>
        <taxon>Pseudomonadati</taxon>
        <taxon>Pseudomonadota</taxon>
        <taxon>Gammaproteobacteria</taxon>
        <taxon>Oceanospirillales</taxon>
        <taxon>Oceanospirillaceae</taxon>
        <taxon>Motiliproteus</taxon>
    </lineage>
</organism>
<protein>
    <submittedName>
        <fullName evidence="3">VacJ family lipoprotein</fullName>
    </submittedName>
</protein>
<dbReference type="Proteomes" id="UP000253769">
    <property type="component" value="Unassembled WGS sequence"/>
</dbReference>
<evidence type="ECO:0000313" key="3">
    <source>
        <dbReference type="EMBL" id="RDE19593.1"/>
    </source>
</evidence>
<name>A0A369WE72_9GAMM</name>
<comment type="caution">
    <text evidence="3">The sequence shown here is derived from an EMBL/GenBank/DDBJ whole genome shotgun (WGS) entry which is preliminary data.</text>
</comment>